<feature type="transmembrane region" description="Helical" evidence="6">
    <location>
        <begin position="183"/>
        <end position="205"/>
    </location>
</feature>
<feature type="transmembrane region" description="Helical" evidence="6">
    <location>
        <begin position="528"/>
        <end position="557"/>
    </location>
</feature>
<comment type="subcellular location">
    <subcellularLocation>
        <location evidence="1">Membrane</location>
        <topology evidence="1">Multi-pass membrane protein</topology>
    </subcellularLocation>
</comment>
<feature type="transmembrane region" description="Helical" evidence="6">
    <location>
        <begin position="225"/>
        <end position="242"/>
    </location>
</feature>
<organism evidence="7 8">
    <name type="scientific">Alistipes inops</name>
    <dbReference type="NCBI Taxonomy" id="1501391"/>
    <lineage>
        <taxon>Bacteria</taxon>
        <taxon>Pseudomonadati</taxon>
        <taxon>Bacteroidota</taxon>
        <taxon>Bacteroidia</taxon>
        <taxon>Bacteroidales</taxon>
        <taxon>Rikenellaceae</taxon>
        <taxon>Alistipes</taxon>
    </lineage>
</organism>
<feature type="transmembrane region" description="Helical" evidence="6">
    <location>
        <begin position="594"/>
        <end position="613"/>
    </location>
</feature>
<feature type="transmembrane region" description="Helical" evidence="6">
    <location>
        <begin position="296"/>
        <end position="314"/>
    </location>
</feature>
<dbReference type="InterPro" id="IPR004814">
    <property type="entry name" value="Oligopep_transpt"/>
</dbReference>
<evidence type="ECO:0000256" key="2">
    <source>
        <dbReference type="ARBA" id="ARBA00022448"/>
    </source>
</evidence>
<comment type="caution">
    <text evidence="7">The sequence shown here is derived from an EMBL/GenBank/DDBJ whole genome shotgun (WGS) entry which is preliminary data.</text>
</comment>
<sequence length="659" mass="69792">MEENQQNYSLPDNAYTELKPGESYKPILPAGSKPKEVTPYSVTMGLIMAILFSAAAAYLGLKVGQVFEAAIPIAIIAVGVGNIFGKKNTLGQNTIIQSIGASSGVIVAGAIFTLPALYILGLEAQFYQIFLSSLFGGLLGILLIIPFRKYFVKDMHGKLPFPEATATTEVLVSGEKKGNQAKVLAVSGLVGGLYDFIASSVGLWTETISTRVLTWGEMIADKFKVVFKVNTGAAVLGLGYIVGLKYAAFICAGSFTVWFVLIPLISYFAPGMTLPVGEGILQTVGNMTPEELFFNYGRPLGIGGIAMAGIIGIIKSSKIIRQALGLAVKELKGKKNVETRERTERDLPMKTILSVLIAVLVAVLFFFQFGVLHNWLFTVISLLLVFIISFLFTTVAANAIAIVGSNPVSGMTLMTLILTSLVLVSAGLSGTSGMTAAMIIGGVVCTALSMAGGFITDLKIGYWIGVTPARQEKWKFLGAAVSAATVAGVMMLLNKTYGFGPDSQLVAPQANAMAAVIKPLMEGGATPWMLYFAGAVFALILTMIGVPALAFALGMFIPLDLNTPLLIGGLISWFVSTRSKDAALNKARKDRGTLIASGLIAGGALMGVVSAILKYLNVDLMLTSWYGTTGSEVVAILVYVALIAYVVWDSKRAKPEVSE</sequence>
<feature type="transmembrane region" description="Helical" evidence="6">
    <location>
        <begin position="351"/>
        <end position="369"/>
    </location>
</feature>
<evidence type="ECO:0000313" key="8">
    <source>
        <dbReference type="Proteomes" id="UP000030889"/>
    </source>
</evidence>
<dbReference type="RefSeq" id="WP_022064117.1">
    <property type="nucleotide sequence ID" value="NZ_JRGF01000002.1"/>
</dbReference>
<feature type="transmembrane region" description="Helical" evidence="6">
    <location>
        <begin position="126"/>
        <end position="145"/>
    </location>
</feature>
<reference evidence="7 8" key="1">
    <citation type="submission" date="2014-09" db="EMBL/GenBank/DDBJ databases">
        <title>Alistipes sp. 627, sp. nov., a novel member of the family Rikenellaceae isolated from human faeces.</title>
        <authorList>
            <person name="Shkoporov A.N."/>
            <person name="Chaplin A.V."/>
            <person name="Motuzova O.V."/>
            <person name="Kafarskaia L.I."/>
            <person name="Khokhlova E.V."/>
            <person name="Efimov B.A."/>
        </authorList>
    </citation>
    <scope>NUCLEOTIDE SEQUENCE [LARGE SCALE GENOMIC DNA]</scope>
    <source>
        <strain evidence="7 8">627</strain>
    </source>
</reference>
<feature type="transmembrane region" description="Helical" evidence="6">
    <location>
        <begin position="249"/>
        <end position="269"/>
    </location>
</feature>
<protein>
    <submittedName>
        <fullName evidence="7">Peptide transporter</fullName>
    </submittedName>
</protein>
<name>A0ABR4YKN6_9BACT</name>
<evidence type="ECO:0000256" key="5">
    <source>
        <dbReference type="ARBA" id="ARBA00023136"/>
    </source>
</evidence>
<evidence type="ECO:0000256" key="4">
    <source>
        <dbReference type="ARBA" id="ARBA00022989"/>
    </source>
</evidence>
<feature type="transmembrane region" description="Helical" evidence="6">
    <location>
        <begin position="625"/>
        <end position="648"/>
    </location>
</feature>
<feature type="transmembrane region" description="Helical" evidence="6">
    <location>
        <begin position="40"/>
        <end position="60"/>
    </location>
</feature>
<gene>
    <name evidence="7" type="ORF">LG35_02090</name>
</gene>
<dbReference type="InterPro" id="IPR045035">
    <property type="entry name" value="YSL-like"/>
</dbReference>
<keyword evidence="2" id="KW-0813">Transport</keyword>
<dbReference type="PANTHER" id="PTHR31645">
    <property type="entry name" value="OLIGOPEPTIDE TRANSPORTER YGL114W-RELATED"/>
    <property type="match status" value="1"/>
</dbReference>
<feature type="transmembrane region" description="Helical" evidence="6">
    <location>
        <begin position="434"/>
        <end position="455"/>
    </location>
</feature>
<dbReference type="Pfam" id="PF03169">
    <property type="entry name" value="OPT"/>
    <property type="match status" value="1"/>
</dbReference>
<dbReference type="PANTHER" id="PTHR31645:SF0">
    <property type="entry name" value="OLIGOPEPTIDE TRANSPORTER YGL114W-RELATED"/>
    <property type="match status" value="1"/>
</dbReference>
<feature type="transmembrane region" description="Helical" evidence="6">
    <location>
        <begin position="66"/>
        <end position="84"/>
    </location>
</feature>
<dbReference type="Proteomes" id="UP000030889">
    <property type="component" value="Unassembled WGS sequence"/>
</dbReference>
<evidence type="ECO:0000313" key="7">
    <source>
        <dbReference type="EMBL" id="KHE42818.1"/>
    </source>
</evidence>
<feature type="transmembrane region" description="Helical" evidence="6">
    <location>
        <begin position="408"/>
        <end position="428"/>
    </location>
</feature>
<keyword evidence="8" id="KW-1185">Reference proteome</keyword>
<evidence type="ECO:0000256" key="1">
    <source>
        <dbReference type="ARBA" id="ARBA00004141"/>
    </source>
</evidence>
<evidence type="ECO:0000256" key="6">
    <source>
        <dbReference type="SAM" id="Phobius"/>
    </source>
</evidence>
<feature type="transmembrane region" description="Helical" evidence="6">
    <location>
        <begin position="96"/>
        <end position="120"/>
    </location>
</feature>
<keyword evidence="4 6" id="KW-1133">Transmembrane helix</keyword>
<dbReference type="InterPro" id="IPR004813">
    <property type="entry name" value="OPT"/>
</dbReference>
<proteinExistence type="predicted"/>
<accession>A0ABR4YKN6</accession>
<dbReference type="EMBL" id="JRGF01000002">
    <property type="protein sequence ID" value="KHE42818.1"/>
    <property type="molecule type" value="Genomic_DNA"/>
</dbReference>
<feature type="transmembrane region" description="Helical" evidence="6">
    <location>
        <begin position="375"/>
        <end position="401"/>
    </location>
</feature>
<evidence type="ECO:0000256" key="3">
    <source>
        <dbReference type="ARBA" id="ARBA00022692"/>
    </source>
</evidence>
<keyword evidence="5 6" id="KW-0472">Membrane</keyword>
<feature type="transmembrane region" description="Helical" evidence="6">
    <location>
        <begin position="476"/>
        <end position="493"/>
    </location>
</feature>
<dbReference type="NCBIfam" id="TIGR00733">
    <property type="entry name" value="OPT family oligopeptide transporter"/>
    <property type="match status" value="1"/>
</dbReference>
<keyword evidence="3 6" id="KW-0812">Transmembrane</keyword>